<dbReference type="Proteomes" id="UP001180020">
    <property type="component" value="Unassembled WGS sequence"/>
</dbReference>
<gene>
    <name evidence="1" type="ORF">QJS10_CPA02g00586</name>
</gene>
<keyword evidence="2" id="KW-1185">Reference proteome</keyword>
<protein>
    <submittedName>
        <fullName evidence="1">Uncharacterized protein</fullName>
    </submittedName>
</protein>
<accession>A0AAV9FDS9</accession>
<reference evidence="1" key="2">
    <citation type="submission" date="2023-06" db="EMBL/GenBank/DDBJ databases">
        <authorList>
            <person name="Ma L."/>
            <person name="Liu K.-W."/>
            <person name="Li Z."/>
            <person name="Hsiao Y.-Y."/>
            <person name="Qi Y."/>
            <person name="Fu T."/>
            <person name="Tang G."/>
            <person name="Zhang D."/>
            <person name="Sun W.-H."/>
            <person name="Liu D.-K."/>
            <person name="Li Y."/>
            <person name="Chen G.-Z."/>
            <person name="Liu X.-D."/>
            <person name="Liao X.-Y."/>
            <person name="Jiang Y.-T."/>
            <person name="Yu X."/>
            <person name="Hao Y."/>
            <person name="Huang J."/>
            <person name="Zhao X.-W."/>
            <person name="Ke S."/>
            <person name="Chen Y.-Y."/>
            <person name="Wu W.-L."/>
            <person name="Hsu J.-L."/>
            <person name="Lin Y.-F."/>
            <person name="Huang M.-D."/>
            <person name="Li C.-Y."/>
            <person name="Huang L."/>
            <person name="Wang Z.-W."/>
            <person name="Zhao X."/>
            <person name="Zhong W.-Y."/>
            <person name="Peng D.-H."/>
            <person name="Ahmad S."/>
            <person name="Lan S."/>
            <person name="Zhang J.-S."/>
            <person name="Tsai W.-C."/>
            <person name="Van De Peer Y."/>
            <person name="Liu Z.-J."/>
        </authorList>
    </citation>
    <scope>NUCLEOTIDE SEQUENCE</scope>
    <source>
        <strain evidence="1">CP</strain>
        <tissue evidence="1">Leaves</tissue>
    </source>
</reference>
<proteinExistence type="predicted"/>
<comment type="caution">
    <text evidence="1">The sequence shown here is derived from an EMBL/GenBank/DDBJ whole genome shotgun (WGS) entry which is preliminary data.</text>
</comment>
<evidence type="ECO:0000313" key="2">
    <source>
        <dbReference type="Proteomes" id="UP001180020"/>
    </source>
</evidence>
<dbReference type="EMBL" id="JAUJYO010000002">
    <property type="protein sequence ID" value="KAK1322875.1"/>
    <property type="molecule type" value="Genomic_DNA"/>
</dbReference>
<dbReference type="AlphaFoldDB" id="A0AAV9FDS9"/>
<sequence>MTTVGEAVGSYVAWPRHLILPDKKSQDGDSEVNHIESAIKAFRELIDKSFEIHEHIEIPIDKEVFGISIPFIIPIEDILHICDMEQLGVTCLMVYMSYLQKLNSNSSYGFINPISVSTSKSSIVVRALTDRFGNASDVDFYCLQPGPTLDLVNREPQRTHSLLFGSIGEFNS</sequence>
<name>A0AAV9FDS9_ACOCL</name>
<organism evidence="1 2">
    <name type="scientific">Acorus calamus</name>
    <name type="common">Sweet flag</name>
    <dbReference type="NCBI Taxonomy" id="4465"/>
    <lineage>
        <taxon>Eukaryota</taxon>
        <taxon>Viridiplantae</taxon>
        <taxon>Streptophyta</taxon>
        <taxon>Embryophyta</taxon>
        <taxon>Tracheophyta</taxon>
        <taxon>Spermatophyta</taxon>
        <taxon>Magnoliopsida</taxon>
        <taxon>Liliopsida</taxon>
        <taxon>Acoraceae</taxon>
        <taxon>Acorus</taxon>
    </lineage>
</organism>
<evidence type="ECO:0000313" key="1">
    <source>
        <dbReference type="EMBL" id="KAK1322875.1"/>
    </source>
</evidence>
<reference evidence="1" key="1">
    <citation type="journal article" date="2023" name="Nat. Commun.">
        <title>Diploid and tetraploid genomes of Acorus and the evolution of monocots.</title>
        <authorList>
            <person name="Ma L."/>
            <person name="Liu K.W."/>
            <person name="Li Z."/>
            <person name="Hsiao Y.Y."/>
            <person name="Qi Y."/>
            <person name="Fu T."/>
            <person name="Tang G.D."/>
            <person name="Zhang D."/>
            <person name="Sun W.H."/>
            <person name="Liu D.K."/>
            <person name="Li Y."/>
            <person name="Chen G.Z."/>
            <person name="Liu X.D."/>
            <person name="Liao X.Y."/>
            <person name="Jiang Y.T."/>
            <person name="Yu X."/>
            <person name="Hao Y."/>
            <person name="Huang J."/>
            <person name="Zhao X.W."/>
            <person name="Ke S."/>
            <person name="Chen Y.Y."/>
            <person name="Wu W.L."/>
            <person name="Hsu J.L."/>
            <person name="Lin Y.F."/>
            <person name="Huang M.D."/>
            <person name="Li C.Y."/>
            <person name="Huang L."/>
            <person name="Wang Z.W."/>
            <person name="Zhao X."/>
            <person name="Zhong W.Y."/>
            <person name="Peng D.H."/>
            <person name="Ahmad S."/>
            <person name="Lan S."/>
            <person name="Zhang J.S."/>
            <person name="Tsai W.C."/>
            <person name="Van de Peer Y."/>
            <person name="Liu Z.J."/>
        </authorList>
    </citation>
    <scope>NUCLEOTIDE SEQUENCE</scope>
    <source>
        <strain evidence="1">CP</strain>
    </source>
</reference>